<dbReference type="Gene3D" id="3.10.20.310">
    <property type="entry name" value="membrane protein fhac"/>
    <property type="match status" value="1"/>
</dbReference>
<dbReference type="InterPro" id="IPR034746">
    <property type="entry name" value="POTRA"/>
</dbReference>
<dbReference type="Gene3D" id="2.40.160.50">
    <property type="entry name" value="membrane protein fhac: a member of the omp85/tpsb transporter family"/>
    <property type="match status" value="1"/>
</dbReference>
<keyword evidence="4" id="KW-0732">Signal</keyword>
<dbReference type="InterPro" id="IPR039910">
    <property type="entry name" value="D15-like"/>
</dbReference>
<keyword evidence="7" id="KW-1185">Reference proteome</keyword>
<evidence type="ECO:0000256" key="4">
    <source>
        <dbReference type="SAM" id="SignalP"/>
    </source>
</evidence>
<dbReference type="Pfam" id="PF07244">
    <property type="entry name" value="POTRA"/>
    <property type="match status" value="1"/>
</dbReference>
<dbReference type="InterPro" id="IPR010827">
    <property type="entry name" value="BamA/TamA_POTRA"/>
</dbReference>
<dbReference type="PANTHER" id="PTHR12815">
    <property type="entry name" value="SORTING AND ASSEMBLY MACHINERY SAMM50 PROTEIN FAMILY MEMBER"/>
    <property type="match status" value="1"/>
</dbReference>
<keyword evidence="2" id="KW-0812">Transmembrane</keyword>
<evidence type="ECO:0000313" key="6">
    <source>
        <dbReference type="EMBL" id="KIT15405.1"/>
    </source>
</evidence>
<dbReference type="InterPro" id="IPR000184">
    <property type="entry name" value="Bac_surfAg_D15"/>
</dbReference>
<accession>A0A0D1EHU8</accession>
<gene>
    <name evidence="6" type="primary">tamA</name>
    <name evidence="6" type="ORF">jaqu_28390</name>
</gene>
<organism evidence="6 7">
    <name type="scientific">Jannaschia aquimarina</name>
    <dbReference type="NCBI Taxonomy" id="935700"/>
    <lineage>
        <taxon>Bacteria</taxon>
        <taxon>Pseudomonadati</taxon>
        <taxon>Pseudomonadota</taxon>
        <taxon>Alphaproteobacteria</taxon>
        <taxon>Rhodobacterales</taxon>
        <taxon>Roseobacteraceae</taxon>
        <taxon>Jannaschia</taxon>
    </lineage>
</organism>
<dbReference type="OrthoDB" id="9769707at2"/>
<keyword evidence="2" id="KW-1134">Transmembrane beta strand</keyword>
<dbReference type="GO" id="GO:0019867">
    <property type="term" value="C:outer membrane"/>
    <property type="evidence" value="ECO:0007669"/>
    <property type="project" value="InterPro"/>
</dbReference>
<protein>
    <submittedName>
        <fullName evidence="6">TamA protein</fullName>
    </submittedName>
</protein>
<dbReference type="Pfam" id="PF01103">
    <property type="entry name" value="Omp85"/>
    <property type="match status" value="1"/>
</dbReference>
<feature type="chain" id="PRO_5002229985" evidence="4">
    <location>
        <begin position="22"/>
        <end position="597"/>
    </location>
</feature>
<dbReference type="EMBL" id="JYFE01000050">
    <property type="protein sequence ID" value="KIT15405.1"/>
    <property type="molecule type" value="Genomic_DNA"/>
</dbReference>
<feature type="signal peptide" evidence="4">
    <location>
        <begin position="1"/>
        <end position="21"/>
    </location>
</feature>
<dbReference type="PATRIC" id="fig|935700.4.peg.2939"/>
<keyword evidence="3" id="KW-0472">Membrane</keyword>
<dbReference type="Proteomes" id="UP000032232">
    <property type="component" value="Unassembled WGS sequence"/>
</dbReference>
<comment type="caution">
    <text evidence="6">The sequence shown here is derived from an EMBL/GenBank/DDBJ whole genome shotgun (WGS) entry which is preliminary data.</text>
</comment>
<dbReference type="RefSeq" id="WP_043919632.1">
    <property type="nucleotide sequence ID" value="NZ_FZPF01000008.1"/>
</dbReference>
<evidence type="ECO:0000313" key="7">
    <source>
        <dbReference type="Proteomes" id="UP000032232"/>
    </source>
</evidence>
<evidence type="ECO:0000259" key="5">
    <source>
        <dbReference type="PROSITE" id="PS51779"/>
    </source>
</evidence>
<evidence type="ECO:0000256" key="2">
    <source>
        <dbReference type="ARBA" id="ARBA00022452"/>
    </source>
</evidence>
<reference evidence="6 7" key="1">
    <citation type="submission" date="2015-02" db="EMBL/GenBank/DDBJ databases">
        <title>Genome Sequence of Jannaschia aquimarina DSM28248, a member of the Roseobacter clade.</title>
        <authorList>
            <person name="Voget S."/>
            <person name="Daniel R."/>
        </authorList>
    </citation>
    <scope>NUCLEOTIDE SEQUENCE [LARGE SCALE GENOMIC DNA]</scope>
    <source>
        <strain evidence="6 7">GSW-M26</strain>
    </source>
</reference>
<feature type="domain" description="POTRA" evidence="5">
    <location>
        <begin position="197"/>
        <end position="271"/>
    </location>
</feature>
<proteinExistence type="predicted"/>
<sequence>MSARATLAAVFLLCAPAIGSAADLTIRLTAAEDELRDIVENASLLRQVVDDDELDTRRDIVAAAQADYARILAALFDQGHFGPVISIAVDGTEAAALPLIGGADPVDQVVVTVDPGPRFLFGQARIGPVPRGTELPPGFAPGEPAGTSILRETVSAGIDAWRADGHAKADLESQDLVARHEGNRLDANLTLAPGPRLSYGNVSVQGAERVRADRIERIADLREGDVFDPEEVRLAAARLQRTGAFRAVSIVEAEEIGPDATLPMRITVEEQLPRRFGVGAEIGSTEGLMLSAFWLHRNLTGLADSLRIEGEVSGIGGDTGGADFSLGFSYNRPATFNAETDLYASGEIERLDQPDFTTDRLELEIGARRIVSDEFEYSYGFGYIYSKTDDAFGEREFSILSLPLSATYDRRDEALNPADGYYIETSLRPFNGFERAGGGARFNADLRGYQGFGGENRDRTVIAARVQLGVVLGPDLEDVPPEWLYFSGGGGTVRGQPFQDLAVELDNGREVGGKSFLGLSGEIRQAVTENIGVVGFVDAGWISPEEDFTGGDSHVGAGLGLRYDTGIGPIRVDLGVPVEGPNDNGGVEIYIGIGQAF</sequence>
<dbReference type="AlphaFoldDB" id="A0A0D1EHU8"/>
<evidence type="ECO:0000256" key="1">
    <source>
        <dbReference type="ARBA" id="ARBA00004370"/>
    </source>
</evidence>
<dbReference type="PROSITE" id="PS51779">
    <property type="entry name" value="POTRA"/>
    <property type="match status" value="1"/>
</dbReference>
<dbReference type="PANTHER" id="PTHR12815:SF42">
    <property type="entry name" value="BACTERIAL SURFACE ANTIGEN (D15) DOMAIN-CONTAINING PROTEIN"/>
    <property type="match status" value="1"/>
</dbReference>
<evidence type="ECO:0000256" key="3">
    <source>
        <dbReference type="ARBA" id="ARBA00023136"/>
    </source>
</evidence>
<comment type="subcellular location">
    <subcellularLocation>
        <location evidence="1">Membrane</location>
    </subcellularLocation>
</comment>
<dbReference type="STRING" id="935700.jaqu_28390"/>
<name>A0A0D1EHU8_9RHOB</name>